<name>A0ACC0UP79_9AGAM</name>
<organism evidence="1 2">
    <name type="scientific">Russula earlei</name>
    <dbReference type="NCBI Taxonomy" id="71964"/>
    <lineage>
        <taxon>Eukaryota</taxon>
        <taxon>Fungi</taxon>
        <taxon>Dikarya</taxon>
        <taxon>Basidiomycota</taxon>
        <taxon>Agaricomycotina</taxon>
        <taxon>Agaricomycetes</taxon>
        <taxon>Russulales</taxon>
        <taxon>Russulaceae</taxon>
        <taxon>Russula</taxon>
    </lineage>
</organism>
<evidence type="ECO:0000313" key="2">
    <source>
        <dbReference type="Proteomes" id="UP001207468"/>
    </source>
</evidence>
<feature type="non-terminal residue" evidence="1">
    <location>
        <position position="259"/>
    </location>
</feature>
<comment type="caution">
    <text evidence="1">The sequence shown here is derived from an EMBL/GenBank/DDBJ whole genome shotgun (WGS) entry which is preliminary data.</text>
</comment>
<dbReference type="Proteomes" id="UP001207468">
    <property type="component" value="Unassembled WGS sequence"/>
</dbReference>
<reference evidence="1" key="1">
    <citation type="submission" date="2021-03" db="EMBL/GenBank/DDBJ databases">
        <title>Evolutionary priming and transition to the ectomycorrhizal habit in an iconic lineage of mushroom-forming fungi: is preadaptation a requirement?</title>
        <authorList>
            <consortium name="DOE Joint Genome Institute"/>
            <person name="Looney B.P."/>
            <person name="Miyauchi S."/>
            <person name="Morin E."/>
            <person name="Drula E."/>
            <person name="Courty P.E."/>
            <person name="Chicoki N."/>
            <person name="Fauchery L."/>
            <person name="Kohler A."/>
            <person name="Kuo A."/>
            <person name="LaButti K."/>
            <person name="Pangilinan J."/>
            <person name="Lipzen A."/>
            <person name="Riley R."/>
            <person name="Andreopoulos W."/>
            <person name="He G."/>
            <person name="Johnson J."/>
            <person name="Barry K.W."/>
            <person name="Grigoriev I.V."/>
            <person name="Nagy L."/>
            <person name="Hibbett D."/>
            <person name="Henrissat B."/>
            <person name="Matheny P.B."/>
            <person name="Labbe J."/>
            <person name="Martin A.F."/>
        </authorList>
    </citation>
    <scope>NUCLEOTIDE SEQUENCE</scope>
    <source>
        <strain evidence="1">BPL698</strain>
    </source>
</reference>
<evidence type="ECO:0000313" key="1">
    <source>
        <dbReference type="EMBL" id="KAI9513476.1"/>
    </source>
</evidence>
<proteinExistence type="predicted"/>
<accession>A0ACC0UP79</accession>
<keyword evidence="2" id="KW-1185">Reference proteome</keyword>
<protein>
    <submittedName>
        <fullName evidence="1">Uncharacterized protein</fullName>
    </submittedName>
</protein>
<gene>
    <name evidence="1" type="ORF">F5148DRAFT_1155943</name>
</gene>
<dbReference type="EMBL" id="JAGFNK010000001">
    <property type="protein sequence ID" value="KAI9513476.1"/>
    <property type="molecule type" value="Genomic_DNA"/>
</dbReference>
<sequence>MDNPSMTIHALSSAARYQTAAICRGRAINIVQAGCGPTGWQTPGARGSSQECVLKNAYMYFPAPPQVPVATALASDLNSTIEEWDTRPSESEKFSTAELALFESTLSCSLLPSHSPPSGEPQTTAPNVNEDHNRTWPDVSSPSRPPAKRIKLDMGPLGELIPAPHYVPAPLKSSPPSLPLVPLDGRLPLLPVPPQTASSVEALLSSTYSRVAWLIPVRGSPPWEGVSGASVALDGQPSASGGDYRFWTSLRSCSEAPDS</sequence>